<feature type="region of interest" description="Disordered" evidence="2">
    <location>
        <begin position="521"/>
        <end position="583"/>
    </location>
</feature>
<organism evidence="3 4">
    <name type="scientific">Elasticomyces elasticus</name>
    <dbReference type="NCBI Taxonomy" id="574655"/>
    <lineage>
        <taxon>Eukaryota</taxon>
        <taxon>Fungi</taxon>
        <taxon>Dikarya</taxon>
        <taxon>Ascomycota</taxon>
        <taxon>Pezizomycotina</taxon>
        <taxon>Dothideomycetes</taxon>
        <taxon>Dothideomycetidae</taxon>
        <taxon>Mycosphaerellales</taxon>
        <taxon>Teratosphaeriaceae</taxon>
        <taxon>Elasticomyces</taxon>
    </lineage>
</organism>
<comment type="caution">
    <text evidence="3">The sequence shown here is derived from an EMBL/GenBank/DDBJ whole genome shotgun (WGS) entry which is preliminary data.</text>
</comment>
<dbReference type="Proteomes" id="UP001310594">
    <property type="component" value="Unassembled WGS sequence"/>
</dbReference>
<evidence type="ECO:0000256" key="2">
    <source>
        <dbReference type="SAM" id="MobiDB-lite"/>
    </source>
</evidence>
<dbReference type="EMBL" id="JAVRQU010000010">
    <property type="protein sequence ID" value="KAK5698143.1"/>
    <property type="molecule type" value="Genomic_DNA"/>
</dbReference>
<reference evidence="3" key="1">
    <citation type="submission" date="2023-08" db="EMBL/GenBank/DDBJ databases">
        <title>Black Yeasts Isolated from many extreme environments.</title>
        <authorList>
            <person name="Coleine C."/>
            <person name="Stajich J.E."/>
            <person name="Selbmann L."/>
        </authorList>
    </citation>
    <scope>NUCLEOTIDE SEQUENCE</scope>
    <source>
        <strain evidence="3">CCFEE 5810</strain>
    </source>
</reference>
<evidence type="ECO:0000256" key="1">
    <source>
        <dbReference type="RuleBase" id="RU000487"/>
    </source>
</evidence>
<proteinExistence type="inferred from homology"/>
<evidence type="ECO:0000313" key="4">
    <source>
        <dbReference type="Proteomes" id="UP001310594"/>
    </source>
</evidence>
<feature type="region of interest" description="Disordered" evidence="2">
    <location>
        <begin position="141"/>
        <end position="162"/>
    </location>
</feature>
<dbReference type="AlphaFoldDB" id="A0AAN7W5Y9"/>
<evidence type="ECO:0000313" key="3">
    <source>
        <dbReference type="EMBL" id="KAK5698143.1"/>
    </source>
</evidence>
<protein>
    <submittedName>
        <fullName evidence="3">Actin-like protein arp8</fullName>
    </submittedName>
</protein>
<dbReference type="Gene3D" id="3.90.640.10">
    <property type="entry name" value="Actin, Chain A, domain 4"/>
    <property type="match status" value="1"/>
</dbReference>
<dbReference type="Pfam" id="PF00022">
    <property type="entry name" value="Actin"/>
    <property type="match status" value="2"/>
</dbReference>
<dbReference type="SMART" id="SM00268">
    <property type="entry name" value="ACTIN"/>
    <property type="match status" value="1"/>
</dbReference>
<sequence length="722" mass="81727">MVGKKSGRALFKEEGLQRTDNDMEFTIWPQVPMINQKNYYTEFLKRDDQALAVRLQQEAHLNARKKAAVDIDRARAQAAYDGVPYAEANPLDEDLVMDDVGDENYGLKTIVMHVGSQNLRIGLATDALPKTIPMVIARLADRPEAEDGEPRPKRVKLDHSAPPEEWFGDEFASEYSSMAQDFKTSRRTNKRRVLPNSRELVTKWNASTPPEIIPEHSDPMRIDWTEMPQDPKQAPHYIVGASALRIPEKSKPRYRLRWPIRHGSLNEKDYDSRTMLEQDFFQILEHALIHELGLERKNDWAQYSCVFIIPDLYEKVMVSRVLEEFVRVFGFQRICFLQESTAATFGAGFGIACIVDIGAQKTSISCVEDGMVLEDSRINLKYGGYDVTETFAKMMLFDSFNYSEFNLMRRHDFLLAEELKNRFTTMSDENISVQLFDFHLRAFEEKTKKYSFKIYDEGTLAPMGYFRPAIFDHSDKLTGRHTIVPRSTDLYNGHPNDPLSKAQLDVVSYVNRNVPSAVMAAPTQAARPLPTPMGPTPSKNRPLGLPSHLNGDTDGTPRSSPAATPPPEDLGTPHPAGDEANGDEISDLKVAQPDTELIDRTVPVMPLETAILASIHHATALPHPETDRRRRDLLGGIILVGGASKTPYLNSFLEAKLRQAMPQYPKEILVAMPPRDLDPAVLVWKGGSVFGKLRMTNDSWISPLEYDRLGSRILNYKCIWHW</sequence>
<dbReference type="PANTHER" id="PTHR11937">
    <property type="entry name" value="ACTIN"/>
    <property type="match status" value="1"/>
</dbReference>
<accession>A0AAN7W5Y9</accession>
<name>A0AAN7W5Y9_9PEZI</name>
<dbReference type="InterPro" id="IPR004000">
    <property type="entry name" value="Actin"/>
</dbReference>
<gene>
    <name evidence="3" type="primary">ARP8</name>
    <name evidence="3" type="ORF">LTR97_007103</name>
</gene>
<comment type="similarity">
    <text evidence="1">Belongs to the actin family.</text>
</comment>
<dbReference type="InterPro" id="IPR043129">
    <property type="entry name" value="ATPase_NBD"/>
</dbReference>
<dbReference type="CDD" id="cd10206">
    <property type="entry name" value="ASKHA_NBD_Arp8-like"/>
    <property type="match status" value="1"/>
</dbReference>
<dbReference type="Gene3D" id="3.30.420.40">
    <property type="match status" value="2"/>
</dbReference>
<dbReference type="FunFam" id="3.30.420.40:FF:000232">
    <property type="entry name" value="Actin-related protein 8"/>
    <property type="match status" value="1"/>
</dbReference>
<dbReference type="SUPFAM" id="SSF53067">
    <property type="entry name" value="Actin-like ATPase domain"/>
    <property type="match status" value="2"/>
</dbReference>